<feature type="transmembrane region" description="Helical" evidence="1">
    <location>
        <begin position="241"/>
        <end position="262"/>
    </location>
</feature>
<dbReference type="AlphaFoldDB" id="A0A955I719"/>
<feature type="transmembrane region" description="Helical" evidence="1">
    <location>
        <begin position="158"/>
        <end position="182"/>
    </location>
</feature>
<sequence length="282" mass="31509">MNDLKVKIDINQIYTEFFKLNDWKARSLGIGGLYLLIAILILGGYGFVILLGLGGVLLAFLLMILMGLFIIIVFFFLQFYLAGYKLDLIKVMQQNGEVENVAHLTDFGRRVTEGFKLNISLWAYILIPTLVTFVGSLINSLSAQFIDTSGSSVGERYWVFLIIGYSISGIGALLQFLTRFFFNPLLTARFVKNDSRIADTINMTEVLTALRSNFKELLVVGGLIFLAQTIVMFAIYMSAFFILLCIGLFLFPVAVSVGTVYMQHLEARLVTSILNSSIVNPQ</sequence>
<accession>A0A955I719</accession>
<keyword evidence="1" id="KW-1133">Transmembrane helix</keyword>
<keyword evidence="1" id="KW-0472">Membrane</keyword>
<protein>
    <submittedName>
        <fullName evidence="2">DUF4013 domain-containing protein</fullName>
    </submittedName>
</protein>
<keyword evidence="1" id="KW-0812">Transmembrane</keyword>
<proteinExistence type="predicted"/>
<dbReference type="EMBL" id="JAGQLL010000040">
    <property type="protein sequence ID" value="MCA9380215.1"/>
    <property type="molecule type" value="Genomic_DNA"/>
</dbReference>
<dbReference type="InterPro" id="IPR025098">
    <property type="entry name" value="DUF4013"/>
</dbReference>
<gene>
    <name evidence="2" type="ORF">KC675_03485</name>
</gene>
<name>A0A955I719_9BACT</name>
<dbReference type="Pfam" id="PF13197">
    <property type="entry name" value="DUF4013"/>
    <property type="match status" value="1"/>
</dbReference>
<feature type="transmembrane region" description="Helical" evidence="1">
    <location>
        <begin position="217"/>
        <end position="235"/>
    </location>
</feature>
<reference evidence="2" key="2">
    <citation type="journal article" date="2021" name="Microbiome">
        <title>Successional dynamics and alternative stable states in a saline activated sludge microbial community over 9 years.</title>
        <authorList>
            <person name="Wang Y."/>
            <person name="Ye J."/>
            <person name="Ju F."/>
            <person name="Liu L."/>
            <person name="Boyd J.A."/>
            <person name="Deng Y."/>
            <person name="Parks D.H."/>
            <person name="Jiang X."/>
            <person name="Yin X."/>
            <person name="Woodcroft B.J."/>
            <person name="Tyson G.W."/>
            <person name="Hugenholtz P."/>
            <person name="Polz M.F."/>
            <person name="Zhang T."/>
        </authorList>
    </citation>
    <scope>NUCLEOTIDE SEQUENCE</scope>
    <source>
        <strain evidence="2">HKST-UBA15</strain>
    </source>
</reference>
<comment type="caution">
    <text evidence="2">The sequence shown here is derived from an EMBL/GenBank/DDBJ whole genome shotgun (WGS) entry which is preliminary data.</text>
</comment>
<evidence type="ECO:0000256" key="1">
    <source>
        <dbReference type="SAM" id="Phobius"/>
    </source>
</evidence>
<dbReference type="Proteomes" id="UP000745577">
    <property type="component" value="Unassembled WGS sequence"/>
</dbReference>
<evidence type="ECO:0000313" key="3">
    <source>
        <dbReference type="Proteomes" id="UP000745577"/>
    </source>
</evidence>
<feature type="transmembrane region" description="Helical" evidence="1">
    <location>
        <begin position="57"/>
        <end position="82"/>
    </location>
</feature>
<feature type="transmembrane region" description="Helical" evidence="1">
    <location>
        <begin position="28"/>
        <end position="51"/>
    </location>
</feature>
<feature type="transmembrane region" description="Helical" evidence="1">
    <location>
        <begin position="119"/>
        <end position="138"/>
    </location>
</feature>
<reference evidence="2" key="1">
    <citation type="submission" date="2020-04" db="EMBL/GenBank/DDBJ databases">
        <authorList>
            <person name="Zhang T."/>
        </authorList>
    </citation>
    <scope>NUCLEOTIDE SEQUENCE</scope>
    <source>
        <strain evidence="2">HKST-UBA15</strain>
    </source>
</reference>
<evidence type="ECO:0000313" key="2">
    <source>
        <dbReference type="EMBL" id="MCA9380215.1"/>
    </source>
</evidence>
<organism evidence="2 3">
    <name type="scientific">Candidatus Dojkabacteria bacterium</name>
    <dbReference type="NCBI Taxonomy" id="2099670"/>
    <lineage>
        <taxon>Bacteria</taxon>
        <taxon>Candidatus Dojkabacteria</taxon>
    </lineage>
</organism>